<dbReference type="AlphaFoldDB" id="A0A3S0Q8G0"/>
<keyword evidence="3" id="KW-1185">Reference proteome</keyword>
<dbReference type="Proteomes" id="UP000280825">
    <property type="component" value="Unassembled WGS sequence"/>
</dbReference>
<evidence type="ECO:0000313" key="3">
    <source>
        <dbReference type="Proteomes" id="UP000280825"/>
    </source>
</evidence>
<evidence type="ECO:0008006" key="4">
    <source>
        <dbReference type="Google" id="ProtNLM"/>
    </source>
</evidence>
<dbReference type="Pfam" id="PF19765">
    <property type="entry name" value="DUF6252"/>
    <property type="match status" value="1"/>
</dbReference>
<sequence>MKKYLIFLGVLFLMISCAEEVSFNTPSLQGRKDNVFWRATASKATLASDGSLVIEGFTGNEVLTLKTTSISPQVYPLGTSNSKTAVYVLTGGSDFSFATGIDMGSGQIVITDYDEKGLTVTGTFKFSAENANGNPSAGTVLNFQQGVFYKVPVSLRVP</sequence>
<name>A0A3S0Q8G0_9FLAO</name>
<accession>A0A3S0Q8G0</accession>
<feature type="chain" id="PRO_5018733465" description="Lipoprotein" evidence="1">
    <location>
        <begin position="19"/>
        <end position="158"/>
    </location>
</feature>
<evidence type="ECO:0000256" key="1">
    <source>
        <dbReference type="SAM" id="SignalP"/>
    </source>
</evidence>
<reference evidence="2 3" key="1">
    <citation type="submission" date="2018-12" db="EMBL/GenBank/DDBJ databases">
        <title>Flavobacterium sp. nov., isolated from glacier ice.</title>
        <authorList>
            <person name="Liu Q."/>
            <person name="Xin Y.-H."/>
        </authorList>
    </citation>
    <scope>NUCLEOTIDE SEQUENCE [LARGE SCALE GENOMIC DNA]</scope>
    <source>
        <strain evidence="2 3">RB1N8</strain>
    </source>
</reference>
<dbReference type="RefSeq" id="WP_126562148.1">
    <property type="nucleotide sequence ID" value="NZ_RYDJ01000009.1"/>
</dbReference>
<gene>
    <name evidence="2" type="ORF">EKL98_09440</name>
</gene>
<dbReference type="EMBL" id="RYDJ01000009">
    <property type="protein sequence ID" value="RTZ04395.1"/>
    <property type="molecule type" value="Genomic_DNA"/>
</dbReference>
<dbReference type="InterPro" id="IPR046219">
    <property type="entry name" value="DUF6252"/>
</dbReference>
<feature type="signal peptide" evidence="1">
    <location>
        <begin position="1"/>
        <end position="18"/>
    </location>
</feature>
<organism evidence="2 3">
    <name type="scientific">Flavobacterium bomense</name>
    <dbReference type="NCBI Taxonomy" id="2497483"/>
    <lineage>
        <taxon>Bacteria</taxon>
        <taxon>Pseudomonadati</taxon>
        <taxon>Bacteroidota</taxon>
        <taxon>Flavobacteriia</taxon>
        <taxon>Flavobacteriales</taxon>
        <taxon>Flavobacteriaceae</taxon>
        <taxon>Flavobacterium</taxon>
    </lineage>
</organism>
<keyword evidence="1" id="KW-0732">Signal</keyword>
<evidence type="ECO:0000313" key="2">
    <source>
        <dbReference type="EMBL" id="RTZ04395.1"/>
    </source>
</evidence>
<comment type="caution">
    <text evidence="2">The sequence shown here is derived from an EMBL/GenBank/DDBJ whole genome shotgun (WGS) entry which is preliminary data.</text>
</comment>
<protein>
    <recommendedName>
        <fullName evidence="4">Lipoprotein</fullName>
    </recommendedName>
</protein>
<proteinExistence type="predicted"/>
<dbReference type="PROSITE" id="PS51257">
    <property type="entry name" value="PROKAR_LIPOPROTEIN"/>
    <property type="match status" value="1"/>
</dbReference>